<dbReference type="PANTHER" id="PTHR30529">
    <property type="entry name" value="CYTOCHROME B561"/>
    <property type="match status" value="1"/>
</dbReference>
<reference evidence="15 16" key="1">
    <citation type="submission" date="2019-08" db="EMBL/GenBank/DDBJ databases">
        <title>Chromobacterium paludis, a novel bacterium isolated from a Maryland marsh pond.</title>
        <authorList>
            <person name="Blackburn M.B."/>
            <person name="Gundersen-Rindal D.E."/>
        </authorList>
    </citation>
    <scope>NUCLEOTIDE SEQUENCE [LARGE SCALE GENOMIC DNA]</scope>
    <source>
        <strain evidence="16">IIBBL 257-1</strain>
    </source>
</reference>
<dbReference type="InterPro" id="IPR016174">
    <property type="entry name" value="Di-haem_cyt_TM"/>
</dbReference>
<evidence type="ECO:0000256" key="3">
    <source>
        <dbReference type="ARBA" id="ARBA00022448"/>
    </source>
</evidence>
<evidence type="ECO:0000256" key="1">
    <source>
        <dbReference type="ARBA" id="ARBA00001970"/>
    </source>
</evidence>
<keyword evidence="5" id="KW-0349">Heme</keyword>
<sequence length="176" mass="19001">MHSPKRYPLSVSLFHWLLAAAILGNLAIGWMLDDAMELMALHKSLGALVLLLAVARLVNKLRSRKRLPASVNEAGTASYLGEKAVHGLLYVAMFAIPLLGWLKTNAAGHAVSVFGLVNLPTLMSRNADWSETLGDWHAMVAYGLAALVAAHVCAAVAHQLLHNESVLGRILPSLRR</sequence>
<evidence type="ECO:0000313" key="15">
    <source>
        <dbReference type="EMBL" id="QEL57911.1"/>
    </source>
</evidence>
<organism evidence="15 16">
    <name type="scientific">Chromobacterium paludis</name>
    <dbReference type="NCBI Taxonomy" id="2605945"/>
    <lineage>
        <taxon>Bacteria</taxon>
        <taxon>Pseudomonadati</taxon>
        <taxon>Pseudomonadota</taxon>
        <taxon>Betaproteobacteria</taxon>
        <taxon>Neisseriales</taxon>
        <taxon>Chromobacteriaceae</taxon>
        <taxon>Chromobacterium</taxon>
    </lineage>
</organism>
<dbReference type="KEGG" id="chrm:FYK34_14375"/>
<keyword evidence="16" id="KW-1185">Reference proteome</keyword>
<keyword evidence="11 13" id="KW-0472">Membrane</keyword>
<keyword evidence="3" id="KW-0813">Transport</keyword>
<accession>A0A5C1DMK2</accession>
<evidence type="ECO:0000256" key="8">
    <source>
        <dbReference type="ARBA" id="ARBA00022982"/>
    </source>
</evidence>
<evidence type="ECO:0000256" key="4">
    <source>
        <dbReference type="ARBA" id="ARBA00022475"/>
    </source>
</evidence>
<name>A0A5C1DMK2_9NEIS</name>
<dbReference type="Gene3D" id="1.20.950.20">
    <property type="entry name" value="Transmembrane di-heme cytochromes, Chain C"/>
    <property type="match status" value="1"/>
</dbReference>
<comment type="similarity">
    <text evidence="12">Belongs to the cytochrome b561 family.</text>
</comment>
<dbReference type="GO" id="GO:0005886">
    <property type="term" value="C:plasma membrane"/>
    <property type="evidence" value="ECO:0007669"/>
    <property type="project" value="UniProtKB-SubCell"/>
</dbReference>
<evidence type="ECO:0000256" key="10">
    <source>
        <dbReference type="ARBA" id="ARBA00023004"/>
    </source>
</evidence>
<evidence type="ECO:0000313" key="16">
    <source>
        <dbReference type="Proteomes" id="UP000322079"/>
    </source>
</evidence>
<dbReference type="PANTHER" id="PTHR30529:SF1">
    <property type="entry name" value="CYTOCHROME B561 HOMOLOG 2"/>
    <property type="match status" value="1"/>
</dbReference>
<dbReference type="EMBL" id="CP043473">
    <property type="protein sequence ID" value="QEL57911.1"/>
    <property type="molecule type" value="Genomic_DNA"/>
</dbReference>
<dbReference type="InterPro" id="IPR052168">
    <property type="entry name" value="Cytochrome_b561_oxidase"/>
</dbReference>
<protein>
    <submittedName>
        <fullName evidence="15">Cytochrome b</fullName>
    </submittedName>
</protein>
<keyword evidence="6 13" id="KW-0812">Transmembrane</keyword>
<feature type="domain" description="Cytochrome b561 bacterial/Ni-hydrogenase" evidence="14">
    <location>
        <begin position="6"/>
        <end position="172"/>
    </location>
</feature>
<dbReference type="GO" id="GO:0022904">
    <property type="term" value="P:respiratory electron transport chain"/>
    <property type="evidence" value="ECO:0007669"/>
    <property type="project" value="InterPro"/>
</dbReference>
<dbReference type="GO" id="GO:0046872">
    <property type="term" value="F:metal ion binding"/>
    <property type="evidence" value="ECO:0007669"/>
    <property type="project" value="UniProtKB-KW"/>
</dbReference>
<dbReference type="SUPFAM" id="SSF81342">
    <property type="entry name" value="Transmembrane di-heme cytochromes"/>
    <property type="match status" value="1"/>
</dbReference>
<evidence type="ECO:0000256" key="5">
    <source>
        <dbReference type="ARBA" id="ARBA00022617"/>
    </source>
</evidence>
<feature type="transmembrane region" description="Helical" evidence="13">
    <location>
        <begin position="136"/>
        <end position="161"/>
    </location>
</feature>
<dbReference type="Pfam" id="PF01292">
    <property type="entry name" value="Ni_hydr_CYTB"/>
    <property type="match status" value="1"/>
</dbReference>
<evidence type="ECO:0000256" key="12">
    <source>
        <dbReference type="ARBA" id="ARBA00037975"/>
    </source>
</evidence>
<comment type="subcellular location">
    <subcellularLocation>
        <location evidence="2">Cell membrane</location>
        <topology evidence="2">Multi-pass membrane protein</topology>
    </subcellularLocation>
</comment>
<evidence type="ECO:0000256" key="11">
    <source>
        <dbReference type="ARBA" id="ARBA00023136"/>
    </source>
</evidence>
<dbReference type="InterPro" id="IPR011577">
    <property type="entry name" value="Cyt_b561_bac/Ni-Hgenase"/>
</dbReference>
<keyword evidence="9 13" id="KW-1133">Transmembrane helix</keyword>
<keyword evidence="4" id="KW-1003">Cell membrane</keyword>
<evidence type="ECO:0000256" key="13">
    <source>
        <dbReference type="SAM" id="Phobius"/>
    </source>
</evidence>
<dbReference type="AlphaFoldDB" id="A0A5C1DMK2"/>
<evidence type="ECO:0000256" key="7">
    <source>
        <dbReference type="ARBA" id="ARBA00022723"/>
    </source>
</evidence>
<dbReference type="GO" id="GO:0009055">
    <property type="term" value="F:electron transfer activity"/>
    <property type="evidence" value="ECO:0007669"/>
    <property type="project" value="InterPro"/>
</dbReference>
<keyword evidence="10" id="KW-0408">Iron</keyword>
<feature type="transmembrane region" description="Helical" evidence="13">
    <location>
        <begin position="38"/>
        <end position="58"/>
    </location>
</feature>
<proteinExistence type="inferred from homology"/>
<evidence type="ECO:0000256" key="9">
    <source>
        <dbReference type="ARBA" id="ARBA00022989"/>
    </source>
</evidence>
<evidence type="ECO:0000259" key="14">
    <source>
        <dbReference type="Pfam" id="PF01292"/>
    </source>
</evidence>
<dbReference type="Proteomes" id="UP000322079">
    <property type="component" value="Chromosome"/>
</dbReference>
<keyword evidence="7" id="KW-0479">Metal-binding</keyword>
<evidence type="ECO:0000256" key="2">
    <source>
        <dbReference type="ARBA" id="ARBA00004651"/>
    </source>
</evidence>
<evidence type="ECO:0000256" key="6">
    <source>
        <dbReference type="ARBA" id="ARBA00022692"/>
    </source>
</evidence>
<keyword evidence="8" id="KW-0249">Electron transport</keyword>
<dbReference type="GO" id="GO:0020037">
    <property type="term" value="F:heme binding"/>
    <property type="evidence" value="ECO:0007669"/>
    <property type="project" value="TreeGrafter"/>
</dbReference>
<comment type="cofactor">
    <cofactor evidence="1">
        <name>heme b</name>
        <dbReference type="ChEBI" id="CHEBI:60344"/>
    </cofactor>
</comment>
<feature type="transmembrane region" description="Helical" evidence="13">
    <location>
        <begin position="12"/>
        <end position="32"/>
    </location>
</feature>
<gene>
    <name evidence="15" type="ORF">FYK34_14375</name>
</gene>
<feature type="transmembrane region" description="Helical" evidence="13">
    <location>
        <begin position="88"/>
        <end position="116"/>
    </location>
</feature>